<dbReference type="Proteomes" id="UP000034457">
    <property type="component" value="Unassembled WGS sequence"/>
</dbReference>
<keyword evidence="1" id="KW-0472">Membrane</keyword>
<dbReference type="EMBL" id="LBQC01000015">
    <property type="protein sequence ID" value="KKP72446.1"/>
    <property type="molecule type" value="Genomic_DNA"/>
</dbReference>
<dbReference type="GO" id="GO:0016020">
    <property type="term" value="C:membrane"/>
    <property type="evidence" value="ECO:0007669"/>
    <property type="project" value="InterPro"/>
</dbReference>
<evidence type="ECO:0000256" key="1">
    <source>
        <dbReference type="SAM" id="Phobius"/>
    </source>
</evidence>
<evidence type="ECO:0000313" key="4">
    <source>
        <dbReference type="Proteomes" id="UP000034457"/>
    </source>
</evidence>
<dbReference type="AlphaFoldDB" id="A0A0G0C8G4"/>
<dbReference type="InterPro" id="IPR000620">
    <property type="entry name" value="EamA_dom"/>
</dbReference>
<evidence type="ECO:0000259" key="2">
    <source>
        <dbReference type="Pfam" id="PF00892"/>
    </source>
</evidence>
<feature type="transmembrane region" description="Helical" evidence="1">
    <location>
        <begin position="241"/>
        <end position="264"/>
    </location>
</feature>
<dbReference type="PATRIC" id="fig|1618478.3.peg.591"/>
<name>A0A0G0C8G4_9BACT</name>
<feature type="transmembrane region" description="Helical" evidence="1">
    <location>
        <begin position="6"/>
        <end position="25"/>
    </location>
</feature>
<feature type="transmembrane region" description="Helical" evidence="1">
    <location>
        <begin position="276"/>
        <end position="294"/>
    </location>
</feature>
<comment type="caution">
    <text evidence="3">The sequence shown here is derived from an EMBL/GenBank/DDBJ whole genome shotgun (WGS) entry which is preliminary data.</text>
</comment>
<sequence>MSWIIYSLLAVSTFSFVNIFDKFFIGKKLKSPYSFVLILNIFYFIFYLGYFLIFRSTFVINPLIVWSILSGLLYFFMWIFWFKALSGGEASRVTAVFFSQPIFTSILAVIFLAETVSPLKWMATVLIVIGAILSSRETGKTKSTFNMAYFYAILAALFSAVGGVVSKYATVHTPTLTVSAIGYFFTLPLYFIFLKNRSIFKEVRSFFSERKLMITMFFRSGLSYAAICFFMLALGSGKVSLVAALNGSQPLFVLILSTLTSVFFPKILKEEISRQALIYKTVSVILIVTGAIIISI</sequence>
<feature type="transmembrane region" description="Helical" evidence="1">
    <location>
        <begin position="175"/>
        <end position="193"/>
    </location>
</feature>
<keyword evidence="1" id="KW-1133">Transmembrane helix</keyword>
<protein>
    <recommendedName>
        <fullName evidence="2">EamA domain-containing protein</fullName>
    </recommendedName>
</protein>
<feature type="transmembrane region" description="Helical" evidence="1">
    <location>
        <begin position="59"/>
        <end position="81"/>
    </location>
</feature>
<proteinExistence type="predicted"/>
<feature type="domain" description="EamA" evidence="2">
    <location>
        <begin position="147"/>
        <end position="295"/>
    </location>
</feature>
<feature type="transmembrane region" description="Helical" evidence="1">
    <location>
        <begin position="93"/>
        <end position="113"/>
    </location>
</feature>
<dbReference type="Pfam" id="PF00892">
    <property type="entry name" value="EamA"/>
    <property type="match status" value="2"/>
</dbReference>
<accession>A0A0G0C8G4</accession>
<feature type="transmembrane region" description="Helical" evidence="1">
    <location>
        <begin position="32"/>
        <end position="53"/>
    </location>
</feature>
<keyword evidence="1" id="KW-0812">Transmembrane</keyword>
<dbReference type="InterPro" id="IPR037185">
    <property type="entry name" value="EmrE-like"/>
</dbReference>
<dbReference type="PANTHER" id="PTHR22911:SF137">
    <property type="entry name" value="SOLUTE CARRIER FAMILY 35 MEMBER G2-RELATED"/>
    <property type="match status" value="1"/>
</dbReference>
<dbReference type="SUPFAM" id="SSF103481">
    <property type="entry name" value="Multidrug resistance efflux transporter EmrE"/>
    <property type="match status" value="1"/>
</dbReference>
<feature type="transmembrane region" description="Helical" evidence="1">
    <location>
        <begin position="119"/>
        <end position="136"/>
    </location>
</feature>
<reference evidence="3 4" key="1">
    <citation type="journal article" date="2015" name="Nature">
        <title>rRNA introns, odd ribosomes, and small enigmatic genomes across a large radiation of phyla.</title>
        <authorList>
            <person name="Brown C.T."/>
            <person name="Hug L.A."/>
            <person name="Thomas B.C."/>
            <person name="Sharon I."/>
            <person name="Castelle C.J."/>
            <person name="Singh A."/>
            <person name="Wilkins M.J."/>
            <person name="Williams K.H."/>
            <person name="Banfield J.F."/>
        </authorList>
    </citation>
    <scope>NUCLEOTIDE SEQUENCE [LARGE SCALE GENOMIC DNA]</scope>
</reference>
<evidence type="ECO:0000313" key="3">
    <source>
        <dbReference type="EMBL" id="KKP72446.1"/>
    </source>
</evidence>
<dbReference type="Gene3D" id="1.10.3730.20">
    <property type="match status" value="1"/>
</dbReference>
<dbReference type="PANTHER" id="PTHR22911">
    <property type="entry name" value="ACYL-MALONYL CONDENSING ENZYME-RELATED"/>
    <property type="match status" value="1"/>
</dbReference>
<feature type="domain" description="EamA" evidence="2">
    <location>
        <begin position="2"/>
        <end position="135"/>
    </location>
</feature>
<organism evidence="3 4">
    <name type="scientific">Candidatus Roizmanbacteria bacterium GW2011_GWA2_35_19</name>
    <dbReference type="NCBI Taxonomy" id="1618478"/>
    <lineage>
        <taxon>Bacteria</taxon>
        <taxon>Candidatus Roizmaniibacteriota</taxon>
    </lineage>
</organism>
<dbReference type="STRING" id="1618478.UR68_C0015G0007"/>
<feature type="transmembrane region" description="Helical" evidence="1">
    <location>
        <begin position="214"/>
        <end position="235"/>
    </location>
</feature>
<gene>
    <name evidence="3" type="ORF">UR68_C0015G0007</name>
</gene>
<feature type="transmembrane region" description="Helical" evidence="1">
    <location>
        <begin position="148"/>
        <end position="169"/>
    </location>
</feature>